<evidence type="ECO:0000256" key="5">
    <source>
        <dbReference type="RuleBase" id="RU362125"/>
    </source>
</evidence>
<dbReference type="Pfam" id="PF00441">
    <property type="entry name" value="Acyl-CoA_dh_1"/>
    <property type="match status" value="1"/>
</dbReference>
<dbReference type="Gene3D" id="2.40.110.10">
    <property type="entry name" value="Butyryl-CoA Dehydrogenase, subunit A, domain 2"/>
    <property type="match status" value="1"/>
</dbReference>
<comment type="caution">
    <text evidence="9">The sequence shown here is derived from an EMBL/GenBank/DDBJ whole genome shotgun (WGS) entry which is preliminary data.</text>
</comment>
<dbReference type="Pfam" id="PF02770">
    <property type="entry name" value="Acyl-CoA_dh_M"/>
    <property type="match status" value="1"/>
</dbReference>
<dbReference type="SUPFAM" id="SSF47203">
    <property type="entry name" value="Acyl-CoA dehydrogenase C-terminal domain-like"/>
    <property type="match status" value="1"/>
</dbReference>
<dbReference type="InterPro" id="IPR036250">
    <property type="entry name" value="AcylCo_DH-like_C"/>
</dbReference>
<evidence type="ECO:0000259" key="7">
    <source>
        <dbReference type="Pfam" id="PF02770"/>
    </source>
</evidence>
<keyword evidence="10" id="KW-1185">Reference proteome</keyword>
<keyword evidence="3 5" id="KW-0285">Flavoprotein</keyword>
<reference evidence="9 10" key="1">
    <citation type="journal article" date="2020" name="Sci. Rep.">
        <title>A novel cyanobacterial geosmin producer, revising GeoA distribution and dispersion patterns in Bacteria.</title>
        <authorList>
            <person name="Churro C."/>
            <person name="Semedo-Aguiar A.P."/>
            <person name="Silva A.D."/>
            <person name="Pereira-Leal J.B."/>
            <person name="Leite R.B."/>
        </authorList>
    </citation>
    <scope>NUCLEOTIDE SEQUENCE [LARGE SCALE GENOMIC DNA]</scope>
    <source>
        <strain evidence="9 10">IPMA8</strain>
    </source>
</reference>
<sequence>MKIELSFQQKDKHSTFRAFVDEEIVPHADRIDREERTPPEIIQKLAQKGYLGAILPEDWGGIGMDAIAYGLLNEEIGRGCSSLRCLLTVHSMVAHAILKWGSKFQKEHWLTKLASGDAIAAFALSEPNVGSDAKAVETTATLSGDSYILNGQKKWITYGQIADVFLVFAKWEGKPSAFLVEKNSPGLSIKPIFGMLGVRGSMLAELHLNNCRIPQENLVCRQGFGFSHVASSALDLGRYSVACGCVGIAQACLEACIEYTSKRKQFDVYLKEHQLIRQMITEALANIKAARLLCYQAGYLKDIGDPNSIMETSIAKYFASTIATKVANDAVQIHGGNGCSSEYPVQRYLRDAKIMEIIEGSTQIQEITIAEYGYQEYKFSQNRSSIAQELVART</sequence>
<comment type="cofactor">
    <cofactor evidence="1 5">
        <name>FAD</name>
        <dbReference type="ChEBI" id="CHEBI:57692"/>
    </cofactor>
</comment>
<dbReference type="Gene3D" id="1.10.540.10">
    <property type="entry name" value="Acyl-CoA dehydrogenase/oxidase, N-terminal domain"/>
    <property type="match status" value="1"/>
</dbReference>
<dbReference type="Pfam" id="PF02771">
    <property type="entry name" value="Acyl-CoA_dh_N"/>
    <property type="match status" value="1"/>
</dbReference>
<organism evidence="9 10">
    <name type="scientific">Microcoleus asticus IPMA8</name>
    <dbReference type="NCBI Taxonomy" id="2563858"/>
    <lineage>
        <taxon>Bacteria</taxon>
        <taxon>Bacillati</taxon>
        <taxon>Cyanobacteriota</taxon>
        <taxon>Cyanophyceae</taxon>
        <taxon>Oscillatoriophycideae</taxon>
        <taxon>Oscillatoriales</taxon>
        <taxon>Microcoleaceae</taxon>
        <taxon>Microcoleus</taxon>
        <taxon>Microcoleus asticus</taxon>
    </lineage>
</organism>
<dbReference type="InterPro" id="IPR037069">
    <property type="entry name" value="AcylCoA_DH/ox_N_sf"/>
</dbReference>
<dbReference type="PIRSF" id="PIRSF016578">
    <property type="entry name" value="HsaA"/>
    <property type="match status" value="1"/>
</dbReference>
<dbReference type="PANTHER" id="PTHR43884:SF12">
    <property type="entry name" value="ISOVALERYL-COA DEHYDROGENASE, MITOCHONDRIAL-RELATED"/>
    <property type="match status" value="1"/>
</dbReference>
<evidence type="ECO:0000256" key="2">
    <source>
        <dbReference type="ARBA" id="ARBA00009347"/>
    </source>
</evidence>
<dbReference type="InterPro" id="IPR006091">
    <property type="entry name" value="Acyl-CoA_Oxase/DH_mid-dom"/>
</dbReference>
<dbReference type="SUPFAM" id="SSF56645">
    <property type="entry name" value="Acyl-CoA dehydrogenase NM domain-like"/>
    <property type="match status" value="1"/>
</dbReference>
<keyword evidence="4 5" id="KW-0274">FAD</keyword>
<evidence type="ECO:0000313" key="10">
    <source>
        <dbReference type="Proteomes" id="UP000702425"/>
    </source>
</evidence>
<evidence type="ECO:0000256" key="4">
    <source>
        <dbReference type="ARBA" id="ARBA00022827"/>
    </source>
</evidence>
<evidence type="ECO:0000259" key="8">
    <source>
        <dbReference type="Pfam" id="PF02771"/>
    </source>
</evidence>
<dbReference type="PANTHER" id="PTHR43884">
    <property type="entry name" value="ACYL-COA DEHYDROGENASE"/>
    <property type="match status" value="1"/>
</dbReference>
<gene>
    <name evidence="9" type="primary">mmgC_1</name>
    <name evidence="9" type="ORF">E5S67_02674</name>
</gene>
<feature type="domain" description="Acyl-CoA dehydrogenase/oxidase C-terminal" evidence="6">
    <location>
        <begin position="228"/>
        <end position="371"/>
    </location>
</feature>
<feature type="domain" description="Acyl-CoA dehydrogenase/oxidase N-terminal" evidence="8">
    <location>
        <begin position="10"/>
        <end position="117"/>
    </location>
</feature>
<accession>A0ABX2CX21</accession>
<keyword evidence="5 9" id="KW-0560">Oxidoreductase</keyword>
<dbReference type="InterPro" id="IPR009100">
    <property type="entry name" value="AcylCoA_DH/oxidase_NM_dom_sf"/>
</dbReference>
<dbReference type="EMBL" id="SRRZ01000043">
    <property type="protein sequence ID" value="NQE34945.1"/>
    <property type="molecule type" value="Genomic_DNA"/>
</dbReference>
<dbReference type="InterPro" id="IPR046373">
    <property type="entry name" value="Acyl-CoA_Oxase/DH_mid-dom_sf"/>
</dbReference>
<name>A0ABX2CX21_9CYAN</name>
<dbReference type="GO" id="GO:0016491">
    <property type="term" value="F:oxidoreductase activity"/>
    <property type="evidence" value="ECO:0007669"/>
    <property type="project" value="UniProtKB-KW"/>
</dbReference>
<dbReference type="InterPro" id="IPR013786">
    <property type="entry name" value="AcylCoA_DH/ox_N"/>
</dbReference>
<dbReference type="EC" id="1.3.99.-" evidence="9"/>
<dbReference type="Gene3D" id="1.20.140.10">
    <property type="entry name" value="Butyryl-CoA Dehydrogenase, subunit A, domain 3"/>
    <property type="match status" value="1"/>
</dbReference>
<evidence type="ECO:0000256" key="3">
    <source>
        <dbReference type="ARBA" id="ARBA00022630"/>
    </source>
</evidence>
<evidence type="ECO:0000259" key="6">
    <source>
        <dbReference type="Pfam" id="PF00441"/>
    </source>
</evidence>
<evidence type="ECO:0000256" key="1">
    <source>
        <dbReference type="ARBA" id="ARBA00001974"/>
    </source>
</evidence>
<evidence type="ECO:0000313" key="9">
    <source>
        <dbReference type="EMBL" id="NQE34945.1"/>
    </source>
</evidence>
<comment type="similarity">
    <text evidence="2 5">Belongs to the acyl-CoA dehydrogenase family.</text>
</comment>
<feature type="domain" description="Acyl-CoA oxidase/dehydrogenase middle" evidence="7">
    <location>
        <begin position="121"/>
        <end position="211"/>
    </location>
</feature>
<proteinExistence type="inferred from homology"/>
<protein>
    <submittedName>
        <fullName evidence="9">Acyl-CoA dehydrogenase</fullName>
        <ecNumber evidence="9">1.3.99.-</ecNumber>
    </submittedName>
</protein>
<dbReference type="RefSeq" id="WP_172187960.1">
    <property type="nucleotide sequence ID" value="NZ_CAWPPK010000256.1"/>
</dbReference>
<dbReference type="InterPro" id="IPR009075">
    <property type="entry name" value="AcylCo_DH/oxidase_C"/>
</dbReference>
<dbReference type="Proteomes" id="UP000702425">
    <property type="component" value="Unassembled WGS sequence"/>
</dbReference>